<dbReference type="PROSITE" id="PS01229">
    <property type="entry name" value="COF_2"/>
    <property type="match status" value="1"/>
</dbReference>
<dbReference type="GO" id="GO:0000287">
    <property type="term" value="F:magnesium ion binding"/>
    <property type="evidence" value="ECO:0007669"/>
    <property type="project" value="TreeGrafter"/>
</dbReference>
<keyword evidence="2" id="KW-1185">Reference proteome</keyword>
<organism evidence="1 2">
    <name type="scientific">Dethiosulfovibrio salsuginis</name>
    <dbReference type="NCBI Taxonomy" id="561720"/>
    <lineage>
        <taxon>Bacteria</taxon>
        <taxon>Thermotogati</taxon>
        <taxon>Synergistota</taxon>
        <taxon>Synergistia</taxon>
        <taxon>Synergistales</taxon>
        <taxon>Dethiosulfovibrionaceae</taxon>
        <taxon>Dethiosulfovibrio</taxon>
    </lineage>
</organism>
<gene>
    <name evidence="1" type="ORF">SAMN06275492_11331</name>
</gene>
<name>A0A1X7JKI6_9BACT</name>
<dbReference type="InterPro" id="IPR023214">
    <property type="entry name" value="HAD_sf"/>
</dbReference>
<dbReference type="PANTHER" id="PTHR10000">
    <property type="entry name" value="PHOSPHOSERINE PHOSPHATASE"/>
    <property type="match status" value="1"/>
</dbReference>
<evidence type="ECO:0000313" key="2">
    <source>
        <dbReference type="Proteomes" id="UP000193355"/>
    </source>
</evidence>
<dbReference type="OrthoDB" id="9810101at2"/>
<sequence length="252" mass="27301">MLDGTGLKLVVSDIDGCLSVDKGIPFDPSAMAALREHQDRAREGIGLPITLCSGRGQPYMEAIGQFLGVTEPMICEAGSMLFDPRDDSVTLNPLINDDHLEAMRELRDKLRRSFNGRNIRFEVGKEICLSINPFPFPMGSEELENAVAGLLQETMDLADGKLFNVTRSSCSVDVTPKGVDKASGIAMLSERIGVSPEDMVGIGDSYNDLSFLKAVGASACPENGVQLIKDLVKYVSPERHILGVLDIIAHYS</sequence>
<dbReference type="AlphaFoldDB" id="A0A1X7JKI6"/>
<dbReference type="PANTHER" id="PTHR10000:SF8">
    <property type="entry name" value="HAD SUPERFAMILY HYDROLASE-LIKE, TYPE 3"/>
    <property type="match status" value="1"/>
</dbReference>
<dbReference type="RefSeq" id="WP_085544506.1">
    <property type="nucleotide sequence ID" value="NZ_FXBB01000013.1"/>
</dbReference>
<dbReference type="STRING" id="561720.SAMN06275492_11331"/>
<evidence type="ECO:0000313" key="1">
    <source>
        <dbReference type="EMBL" id="SMG28688.1"/>
    </source>
</evidence>
<proteinExistence type="predicted"/>
<accession>A0A1X7JKI6</accession>
<dbReference type="Pfam" id="PF08282">
    <property type="entry name" value="Hydrolase_3"/>
    <property type="match status" value="2"/>
</dbReference>
<protein>
    <recommendedName>
        <fullName evidence="3">Phosphoglycolate phosphatase</fullName>
    </recommendedName>
</protein>
<dbReference type="GO" id="GO:0016791">
    <property type="term" value="F:phosphatase activity"/>
    <property type="evidence" value="ECO:0007669"/>
    <property type="project" value="TreeGrafter"/>
</dbReference>
<reference evidence="2" key="1">
    <citation type="submission" date="2017-04" db="EMBL/GenBank/DDBJ databases">
        <authorList>
            <person name="Varghese N."/>
            <person name="Submissions S."/>
        </authorList>
    </citation>
    <scope>NUCLEOTIDE SEQUENCE [LARGE SCALE GENOMIC DNA]</scope>
    <source>
        <strain evidence="2">USBA 82</strain>
    </source>
</reference>
<dbReference type="Gene3D" id="3.40.50.1000">
    <property type="entry name" value="HAD superfamily/HAD-like"/>
    <property type="match status" value="1"/>
</dbReference>
<dbReference type="EMBL" id="FXBB01000013">
    <property type="protein sequence ID" value="SMG28688.1"/>
    <property type="molecule type" value="Genomic_DNA"/>
</dbReference>
<dbReference type="Proteomes" id="UP000193355">
    <property type="component" value="Unassembled WGS sequence"/>
</dbReference>
<dbReference type="GO" id="GO:0005829">
    <property type="term" value="C:cytosol"/>
    <property type="evidence" value="ECO:0007669"/>
    <property type="project" value="TreeGrafter"/>
</dbReference>
<dbReference type="InterPro" id="IPR036412">
    <property type="entry name" value="HAD-like_sf"/>
</dbReference>
<evidence type="ECO:0008006" key="3">
    <source>
        <dbReference type="Google" id="ProtNLM"/>
    </source>
</evidence>
<dbReference type="SUPFAM" id="SSF56784">
    <property type="entry name" value="HAD-like"/>
    <property type="match status" value="1"/>
</dbReference>
<dbReference type="Gene3D" id="3.90.1070.10">
    <property type="match status" value="1"/>
</dbReference>